<reference evidence="1" key="1">
    <citation type="journal article" date="2014" name="Front. Microbiol.">
        <title>High frequency of phylogenetically diverse reductive dehalogenase-homologous genes in deep subseafloor sedimentary metagenomes.</title>
        <authorList>
            <person name="Kawai M."/>
            <person name="Futagami T."/>
            <person name="Toyoda A."/>
            <person name="Takaki Y."/>
            <person name="Nishi S."/>
            <person name="Hori S."/>
            <person name="Arai W."/>
            <person name="Tsubouchi T."/>
            <person name="Morono Y."/>
            <person name="Uchiyama I."/>
            <person name="Ito T."/>
            <person name="Fujiyama A."/>
            <person name="Inagaki F."/>
            <person name="Takami H."/>
        </authorList>
    </citation>
    <scope>NUCLEOTIDE SEQUENCE</scope>
    <source>
        <strain evidence="1">Expedition CK06-06</strain>
    </source>
</reference>
<feature type="non-terminal residue" evidence="1">
    <location>
        <position position="49"/>
    </location>
</feature>
<name>X0TWZ0_9ZZZZ</name>
<protein>
    <submittedName>
        <fullName evidence="1">Uncharacterized protein</fullName>
    </submittedName>
</protein>
<dbReference type="AlphaFoldDB" id="X0TWZ0"/>
<accession>X0TWZ0</accession>
<proteinExistence type="predicted"/>
<sequence length="49" mass="5769">MDDIAIEKISALENQLSHHKFMVASLMRDKSSFENMGLFERFIFFLTKT</sequence>
<comment type="caution">
    <text evidence="1">The sequence shown here is derived from an EMBL/GenBank/DDBJ whole genome shotgun (WGS) entry which is preliminary data.</text>
</comment>
<organism evidence="1">
    <name type="scientific">marine sediment metagenome</name>
    <dbReference type="NCBI Taxonomy" id="412755"/>
    <lineage>
        <taxon>unclassified sequences</taxon>
        <taxon>metagenomes</taxon>
        <taxon>ecological metagenomes</taxon>
    </lineage>
</organism>
<gene>
    <name evidence="1" type="ORF">S01H1_19981</name>
</gene>
<evidence type="ECO:0000313" key="1">
    <source>
        <dbReference type="EMBL" id="GAF98093.1"/>
    </source>
</evidence>
<dbReference type="EMBL" id="BARS01010871">
    <property type="protein sequence ID" value="GAF98093.1"/>
    <property type="molecule type" value="Genomic_DNA"/>
</dbReference>